<dbReference type="InterPro" id="IPR050194">
    <property type="entry name" value="Glycosyltransferase_grp1"/>
</dbReference>
<name>A0A0G0VBX3_9BACT</name>
<dbReference type="EMBL" id="LCAV01000017">
    <property type="protein sequence ID" value="KKR98424.1"/>
    <property type="molecule type" value="Genomic_DNA"/>
</dbReference>
<comment type="caution">
    <text evidence="3">The sequence shown here is derived from an EMBL/GenBank/DDBJ whole genome shotgun (WGS) entry which is preliminary data.</text>
</comment>
<organism evidence="3 4">
    <name type="scientific">Candidatus Magasanikbacteria bacterium GW2011_GWC2_41_17</name>
    <dbReference type="NCBI Taxonomy" id="1619048"/>
    <lineage>
        <taxon>Bacteria</taxon>
        <taxon>Candidatus Magasanikiibacteriota</taxon>
    </lineage>
</organism>
<evidence type="ECO:0000259" key="1">
    <source>
        <dbReference type="Pfam" id="PF00534"/>
    </source>
</evidence>
<dbReference type="InterPro" id="IPR001296">
    <property type="entry name" value="Glyco_trans_1"/>
</dbReference>
<sequence length="379" mass="43810">MKVALVHDYLSQDGGAERVLKALHEIYPSAPIFVLFYDKQKTPAYFLAQDLHYTFLQFMPLGVSHYRWYLALMPFATERHDLSEFDVVISSTSAFAKGVITSARGLHLCYCHTPTRYLWTDTHSYIEDLNYNRLVKIILPPLISRLRSWDQMSAQRVDHFIANSENVRQRIQKYYRREAEVIYPPVDTDLFKVAESLDDHYLAGGRLVPYKRFDLVVKVFNRLGWPLKIFGSGPEEEKLKIIAKKNIEFLGPVDDVKKAELYSRALAFIHPQAEDFGITAVESMASGRPVIALANGGALETVVEGATGRFFREPSWEDLLDTLLRFDPIEFDPIKIREHALQFSADNFKKKIIEQVAGRYEDFQKGWREMPLNLYANRY</sequence>
<dbReference type="Proteomes" id="UP000034108">
    <property type="component" value="Unassembled WGS sequence"/>
</dbReference>
<dbReference type="PANTHER" id="PTHR45947:SF3">
    <property type="entry name" value="SULFOQUINOVOSYL TRANSFERASE SQD2"/>
    <property type="match status" value="1"/>
</dbReference>
<dbReference type="AlphaFoldDB" id="A0A0G0VBX3"/>
<proteinExistence type="predicted"/>
<dbReference type="SUPFAM" id="SSF53756">
    <property type="entry name" value="UDP-Glycosyltransferase/glycogen phosphorylase"/>
    <property type="match status" value="1"/>
</dbReference>
<feature type="domain" description="Glycosyltransferase subfamily 4-like N-terminal" evidence="2">
    <location>
        <begin position="14"/>
        <end position="189"/>
    </location>
</feature>
<feature type="domain" description="Glycosyl transferase family 1" evidence="1">
    <location>
        <begin position="204"/>
        <end position="324"/>
    </location>
</feature>
<gene>
    <name evidence="3" type="ORF">UU49_C0017G0003</name>
</gene>
<dbReference type="Pfam" id="PF13439">
    <property type="entry name" value="Glyco_transf_4"/>
    <property type="match status" value="1"/>
</dbReference>
<reference evidence="3 4" key="1">
    <citation type="journal article" date="2015" name="Nature">
        <title>rRNA introns, odd ribosomes, and small enigmatic genomes across a large radiation of phyla.</title>
        <authorList>
            <person name="Brown C.T."/>
            <person name="Hug L.A."/>
            <person name="Thomas B.C."/>
            <person name="Sharon I."/>
            <person name="Castelle C.J."/>
            <person name="Singh A."/>
            <person name="Wilkins M.J."/>
            <person name="Williams K.H."/>
            <person name="Banfield J.F."/>
        </authorList>
    </citation>
    <scope>NUCLEOTIDE SEQUENCE [LARGE SCALE GENOMIC DNA]</scope>
</reference>
<dbReference type="PANTHER" id="PTHR45947">
    <property type="entry name" value="SULFOQUINOVOSYL TRANSFERASE SQD2"/>
    <property type="match status" value="1"/>
</dbReference>
<dbReference type="InterPro" id="IPR028098">
    <property type="entry name" value="Glyco_trans_4-like_N"/>
</dbReference>
<dbReference type="GO" id="GO:0016757">
    <property type="term" value="F:glycosyltransferase activity"/>
    <property type="evidence" value="ECO:0007669"/>
    <property type="project" value="InterPro"/>
</dbReference>
<evidence type="ECO:0000313" key="4">
    <source>
        <dbReference type="Proteomes" id="UP000034108"/>
    </source>
</evidence>
<evidence type="ECO:0000313" key="3">
    <source>
        <dbReference type="EMBL" id="KKR98424.1"/>
    </source>
</evidence>
<keyword evidence="3" id="KW-0808">Transferase</keyword>
<protein>
    <submittedName>
        <fullName evidence="3">Glycosyl transferase group 1</fullName>
    </submittedName>
</protein>
<dbReference type="STRING" id="1619048.UU49_C0017G0003"/>
<accession>A0A0G0VBX3</accession>
<dbReference type="Gene3D" id="3.40.50.2000">
    <property type="entry name" value="Glycogen Phosphorylase B"/>
    <property type="match status" value="2"/>
</dbReference>
<dbReference type="PATRIC" id="fig|1619048.3.peg.519"/>
<dbReference type="Pfam" id="PF00534">
    <property type="entry name" value="Glycos_transf_1"/>
    <property type="match status" value="1"/>
</dbReference>
<evidence type="ECO:0000259" key="2">
    <source>
        <dbReference type="Pfam" id="PF13439"/>
    </source>
</evidence>